<dbReference type="PATRIC" id="fig|1121326.3.peg.5882"/>
<keyword evidence="3" id="KW-1185">Reference proteome</keyword>
<dbReference type="GO" id="GO:0042262">
    <property type="term" value="P:DNA protection"/>
    <property type="evidence" value="ECO:0007669"/>
    <property type="project" value="InterPro"/>
</dbReference>
<dbReference type="GO" id="GO:0003690">
    <property type="term" value="F:double-stranded DNA binding"/>
    <property type="evidence" value="ECO:0007669"/>
    <property type="project" value="InterPro"/>
</dbReference>
<organism evidence="2 3">
    <name type="scientific">Clostridium magnum DSM 2767</name>
    <dbReference type="NCBI Taxonomy" id="1121326"/>
    <lineage>
        <taxon>Bacteria</taxon>
        <taxon>Bacillati</taxon>
        <taxon>Bacillota</taxon>
        <taxon>Clostridia</taxon>
        <taxon>Eubacteriales</taxon>
        <taxon>Clostridiaceae</taxon>
        <taxon>Clostridium</taxon>
    </lineage>
</organism>
<dbReference type="SUPFAM" id="SSF161266">
    <property type="entry name" value="Gam-like"/>
    <property type="match status" value="1"/>
</dbReference>
<reference evidence="2 3" key="1">
    <citation type="submission" date="2016-04" db="EMBL/GenBank/DDBJ databases">
        <title>Genome sequence of Clostridium magnum DSM 2767.</title>
        <authorList>
            <person name="Poehlein A."/>
            <person name="Uhlig R."/>
            <person name="Fischer R."/>
            <person name="Bahl H."/>
            <person name="Daniel R."/>
        </authorList>
    </citation>
    <scope>NUCLEOTIDE SEQUENCE [LARGE SCALE GENOMIC DNA]</scope>
    <source>
        <strain evidence="2 3">DSM 2767</strain>
    </source>
</reference>
<sequence>MEKVINLNNNNLAVDLDEFYSDLIEGEIQQEVGGYDPVKYAERFTITSYAKADLYLEKVKCLDIRARKYEESVKAKVDFLQSKIDQLKKELAVELEDINNNKSFFEKLLSDYFESLPKESKKESKTMWKYKLASGEIIKKKATQSIKCLDKENVLLQYVIMNAHDEYIKTKQELDWQGLKNDLKIKDNVIVNEKTGEIIEDVEDIVIEESPEKFEIKFKL</sequence>
<protein>
    <submittedName>
        <fullName evidence="2">Bacteriophage Mu Gam like protein</fullName>
    </submittedName>
</protein>
<dbReference type="STRING" id="1121326.CLMAG_58210"/>
<feature type="coiled-coil region" evidence="1">
    <location>
        <begin position="70"/>
        <end position="108"/>
    </location>
</feature>
<dbReference type="Pfam" id="PF07352">
    <property type="entry name" value="Phage_Mu_Gam"/>
    <property type="match status" value="1"/>
</dbReference>
<evidence type="ECO:0000313" key="2">
    <source>
        <dbReference type="EMBL" id="KZL88917.1"/>
    </source>
</evidence>
<gene>
    <name evidence="2" type="ORF">CLMAG_58210</name>
</gene>
<evidence type="ECO:0000256" key="1">
    <source>
        <dbReference type="SAM" id="Coils"/>
    </source>
</evidence>
<dbReference type="Proteomes" id="UP000076603">
    <property type="component" value="Unassembled WGS sequence"/>
</dbReference>
<accession>A0A162QSU8</accession>
<dbReference type="AlphaFoldDB" id="A0A162QSU8"/>
<proteinExistence type="predicted"/>
<comment type="caution">
    <text evidence="2">The sequence shown here is derived from an EMBL/GenBank/DDBJ whole genome shotgun (WGS) entry which is preliminary data.</text>
</comment>
<keyword evidence="1" id="KW-0175">Coiled coil</keyword>
<dbReference type="EMBL" id="LWAE01000013">
    <property type="protein sequence ID" value="KZL88917.1"/>
    <property type="molecule type" value="Genomic_DNA"/>
</dbReference>
<evidence type="ECO:0000313" key="3">
    <source>
        <dbReference type="Proteomes" id="UP000076603"/>
    </source>
</evidence>
<dbReference type="RefSeq" id="WP_073393333.1">
    <property type="nucleotide sequence ID" value="NZ_FQXL01000030.1"/>
</dbReference>
<dbReference type="InterPro" id="IPR009951">
    <property type="entry name" value="Host-nuc_inhib_Gam"/>
</dbReference>
<name>A0A162QSU8_9CLOT</name>